<dbReference type="PANTHER" id="PTHR19139">
    <property type="entry name" value="AQUAPORIN TRANSPORTER"/>
    <property type="match status" value="1"/>
</dbReference>
<feature type="transmembrane region" description="Helical" evidence="7">
    <location>
        <begin position="291"/>
        <end position="312"/>
    </location>
</feature>
<dbReference type="GO" id="GO:0005886">
    <property type="term" value="C:plasma membrane"/>
    <property type="evidence" value="ECO:0007669"/>
    <property type="project" value="TreeGrafter"/>
</dbReference>
<dbReference type="Gene3D" id="1.20.1080.10">
    <property type="entry name" value="Glycerol uptake facilitator protein"/>
    <property type="match status" value="1"/>
</dbReference>
<sequence length="318" mass="33997">MRTETSKEHEALPSEKACTCLDLSAGTSGPGGSGAFRSNLNFSTEDNIRSHAKPNALQAIFRLGADDTSRPEPICDSKTPQQDGDAPERSRDWIVDAGSEFLATALLMFVGCAGAFIEMTKPSTNVYGGAAFGLGVFMCTSIFGNVSGAHMNPLVTLVNWAFAGLRWTRVLVYVVSQMLGALVGMGALYIVVPPDVQQAVGELTTPTYSACCTRPLDSMSSWSAVLAEFVVTSILLGAVAVSIDNPPPTPGLHFGMLVFGICTVEAMYTGASMNPTRTIATAVWTGVWDRFWVYVVGQLFALAFVVATFAFFRKKKQC</sequence>
<keyword evidence="2 5" id="KW-0812">Transmembrane</keyword>
<organism evidence="9">
    <name type="scientific">Thrips palmi</name>
    <name type="common">Melon thrips</name>
    <dbReference type="NCBI Taxonomy" id="161013"/>
    <lineage>
        <taxon>Eukaryota</taxon>
        <taxon>Metazoa</taxon>
        <taxon>Ecdysozoa</taxon>
        <taxon>Arthropoda</taxon>
        <taxon>Hexapoda</taxon>
        <taxon>Insecta</taxon>
        <taxon>Pterygota</taxon>
        <taxon>Neoptera</taxon>
        <taxon>Paraneoptera</taxon>
        <taxon>Thysanoptera</taxon>
        <taxon>Terebrantia</taxon>
        <taxon>Thripoidea</taxon>
        <taxon>Thripidae</taxon>
        <taxon>Thrips</taxon>
    </lineage>
</organism>
<comment type="subcellular location">
    <subcellularLocation>
        <location evidence="1">Membrane</location>
        <topology evidence="1">Multi-pass membrane protein</topology>
    </subcellularLocation>
</comment>
<dbReference type="Proteomes" id="UP000515158">
    <property type="component" value="Unplaced"/>
</dbReference>
<feature type="region of interest" description="Disordered" evidence="6">
    <location>
        <begin position="67"/>
        <end position="89"/>
    </location>
</feature>
<evidence type="ECO:0000313" key="8">
    <source>
        <dbReference type="Proteomes" id="UP000515158"/>
    </source>
</evidence>
<keyword evidence="8" id="KW-1185">Reference proteome</keyword>
<evidence type="ECO:0000256" key="7">
    <source>
        <dbReference type="SAM" id="Phobius"/>
    </source>
</evidence>
<keyword evidence="3 7" id="KW-1133">Transmembrane helix</keyword>
<reference evidence="9" key="1">
    <citation type="submission" date="2025-08" db="UniProtKB">
        <authorList>
            <consortium name="RefSeq"/>
        </authorList>
    </citation>
    <scope>IDENTIFICATION</scope>
    <source>
        <tissue evidence="9">Total insect</tissue>
    </source>
</reference>
<feature type="transmembrane region" description="Helical" evidence="7">
    <location>
        <begin position="224"/>
        <end position="243"/>
    </location>
</feature>
<dbReference type="Pfam" id="PF00230">
    <property type="entry name" value="MIP"/>
    <property type="match status" value="1"/>
</dbReference>
<feature type="transmembrane region" description="Helical" evidence="7">
    <location>
        <begin position="170"/>
        <end position="192"/>
    </location>
</feature>
<dbReference type="GO" id="GO:0015267">
    <property type="term" value="F:channel activity"/>
    <property type="evidence" value="ECO:0007669"/>
    <property type="project" value="InterPro"/>
</dbReference>
<dbReference type="AlphaFoldDB" id="A0A6P8YWZ8"/>
<keyword evidence="5" id="KW-0813">Transport</keyword>
<evidence type="ECO:0000256" key="6">
    <source>
        <dbReference type="SAM" id="MobiDB-lite"/>
    </source>
</evidence>
<comment type="similarity">
    <text evidence="5">Belongs to the MIP/aquaporin (TC 1.A.8) family.</text>
</comment>
<dbReference type="SUPFAM" id="SSF81338">
    <property type="entry name" value="Aquaporin-like"/>
    <property type="match status" value="1"/>
</dbReference>
<dbReference type="InParanoid" id="A0A6P8YWZ8"/>
<accession>A0A6P8YWZ8</accession>
<dbReference type="PRINTS" id="PR00783">
    <property type="entry name" value="MINTRINSICP"/>
</dbReference>
<feature type="transmembrane region" description="Helical" evidence="7">
    <location>
        <begin position="250"/>
        <end position="271"/>
    </location>
</feature>
<proteinExistence type="inferred from homology"/>
<dbReference type="GeneID" id="117643751"/>
<feature type="transmembrane region" description="Helical" evidence="7">
    <location>
        <begin position="126"/>
        <end position="149"/>
    </location>
</feature>
<evidence type="ECO:0000256" key="2">
    <source>
        <dbReference type="ARBA" id="ARBA00022692"/>
    </source>
</evidence>
<dbReference type="InterPro" id="IPR023271">
    <property type="entry name" value="Aquaporin-like"/>
</dbReference>
<protein>
    <submittedName>
        <fullName evidence="9">Aquaporin-2-like</fullName>
    </submittedName>
</protein>
<evidence type="ECO:0000256" key="5">
    <source>
        <dbReference type="RuleBase" id="RU000477"/>
    </source>
</evidence>
<evidence type="ECO:0000256" key="1">
    <source>
        <dbReference type="ARBA" id="ARBA00004141"/>
    </source>
</evidence>
<dbReference type="InterPro" id="IPR034294">
    <property type="entry name" value="Aquaporin_transptr"/>
</dbReference>
<dbReference type="InterPro" id="IPR000425">
    <property type="entry name" value="MIP"/>
</dbReference>
<dbReference type="OrthoDB" id="3222at2759"/>
<dbReference type="PANTHER" id="PTHR19139:SF270">
    <property type="entry name" value="ENTOMOGLYCEROPORIN 1-RELATED"/>
    <property type="match status" value="1"/>
</dbReference>
<name>A0A6P8YWZ8_THRPL</name>
<keyword evidence="4 7" id="KW-0472">Membrane</keyword>
<evidence type="ECO:0000313" key="9">
    <source>
        <dbReference type="RefSeq" id="XP_034238717.1"/>
    </source>
</evidence>
<feature type="transmembrane region" description="Helical" evidence="7">
    <location>
        <begin position="101"/>
        <end position="120"/>
    </location>
</feature>
<dbReference type="KEGG" id="tpal:117643751"/>
<evidence type="ECO:0000256" key="4">
    <source>
        <dbReference type="ARBA" id="ARBA00023136"/>
    </source>
</evidence>
<dbReference type="RefSeq" id="XP_034238717.1">
    <property type="nucleotide sequence ID" value="XM_034382826.1"/>
</dbReference>
<gene>
    <name evidence="9" type="primary">LOC117643751</name>
</gene>
<evidence type="ECO:0000256" key="3">
    <source>
        <dbReference type="ARBA" id="ARBA00022989"/>
    </source>
</evidence>